<feature type="non-terminal residue" evidence="1">
    <location>
        <position position="1"/>
    </location>
</feature>
<gene>
    <name evidence="1" type="ORF">L9F63_017229</name>
</gene>
<dbReference type="Pfam" id="PF15868">
    <property type="entry name" value="MBF2"/>
    <property type="match status" value="1"/>
</dbReference>
<dbReference type="PANTHER" id="PTHR37685:SF1">
    <property type="entry name" value="GEO11136P1-RELATED"/>
    <property type="match status" value="1"/>
</dbReference>
<evidence type="ECO:0000313" key="1">
    <source>
        <dbReference type="EMBL" id="KAJ9589564.1"/>
    </source>
</evidence>
<dbReference type="Proteomes" id="UP001233999">
    <property type="component" value="Unassembled WGS sequence"/>
</dbReference>
<keyword evidence="2" id="KW-1185">Reference proteome</keyword>
<comment type="caution">
    <text evidence="1">The sequence shown here is derived from an EMBL/GenBank/DDBJ whole genome shotgun (WGS) entry which is preliminary data.</text>
</comment>
<sequence length="99" mass="11065">TAMVEGQRHNLISCDPSSDQNFAKEKAVSRSFSFFSRTEVTEFIPVKGTISCVEVLDQWDDNTGGHAEIVNGGIGHEYVMVKITSERGRGFFFIIKVYT</sequence>
<protein>
    <submittedName>
        <fullName evidence="1">Uncharacterized protein</fullName>
    </submittedName>
</protein>
<reference evidence="1" key="1">
    <citation type="journal article" date="2023" name="IScience">
        <title>Live-bearing cockroach genome reveals convergent evolutionary mechanisms linked to viviparity in insects and beyond.</title>
        <authorList>
            <person name="Fouks B."/>
            <person name="Harrison M.C."/>
            <person name="Mikhailova A.A."/>
            <person name="Marchal E."/>
            <person name="English S."/>
            <person name="Carruthers M."/>
            <person name="Jennings E.C."/>
            <person name="Chiamaka E.L."/>
            <person name="Frigard R.A."/>
            <person name="Pippel M."/>
            <person name="Attardo G.M."/>
            <person name="Benoit J.B."/>
            <person name="Bornberg-Bauer E."/>
            <person name="Tobe S.S."/>
        </authorList>
    </citation>
    <scope>NUCLEOTIDE SEQUENCE</scope>
    <source>
        <strain evidence="1">Stay&amp;Tobe</strain>
    </source>
</reference>
<evidence type="ECO:0000313" key="2">
    <source>
        <dbReference type="Proteomes" id="UP001233999"/>
    </source>
</evidence>
<dbReference type="AlphaFoldDB" id="A0AAD7ZZ58"/>
<organism evidence="1 2">
    <name type="scientific">Diploptera punctata</name>
    <name type="common">Pacific beetle cockroach</name>
    <dbReference type="NCBI Taxonomy" id="6984"/>
    <lineage>
        <taxon>Eukaryota</taxon>
        <taxon>Metazoa</taxon>
        <taxon>Ecdysozoa</taxon>
        <taxon>Arthropoda</taxon>
        <taxon>Hexapoda</taxon>
        <taxon>Insecta</taxon>
        <taxon>Pterygota</taxon>
        <taxon>Neoptera</taxon>
        <taxon>Polyneoptera</taxon>
        <taxon>Dictyoptera</taxon>
        <taxon>Blattodea</taxon>
        <taxon>Blaberoidea</taxon>
        <taxon>Blaberidae</taxon>
        <taxon>Diplopterinae</taxon>
        <taxon>Diploptera</taxon>
    </lineage>
</organism>
<dbReference type="EMBL" id="JASPKZ010004931">
    <property type="protein sequence ID" value="KAJ9589564.1"/>
    <property type="molecule type" value="Genomic_DNA"/>
</dbReference>
<dbReference type="PANTHER" id="PTHR37685">
    <property type="entry name" value="GEO11136P1-RELATED"/>
    <property type="match status" value="1"/>
</dbReference>
<feature type="non-terminal residue" evidence="1">
    <location>
        <position position="99"/>
    </location>
</feature>
<name>A0AAD7ZZ58_DIPPU</name>
<dbReference type="InterPro" id="IPR031734">
    <property type="entry name" value="MBF2"/>
</dbReference>
<accession>A0AAD7ZZ58</accession>
<reference evidence="1" key="2">
    <citation type="submission" date="2023-05" db="EMBL/GenBank/DDBJ databases">
        <authorList>
            <person name="Fouks B."/>
        </authorList>
    </citation>
    <scope>NUCLEOTIDE SEQUENCE</scope>
    <source>
        <strain evidence="1">Stay&amp;Tobe</strain>
        <tissue evidence="1">Testes</tissue>
    </source>
</reference>
<proteinExistence type="predicted"/>